<evidence type="ECO:0000313" key="1">
    <source>
        <dbReference type="EMBL" id="AEI51066.1"/>
    </source>
</evidence>
<dbReference type="EMBL" id="CP002859">
    <property type="protein sequence ID" value="AEI51066.1"/>
    <property type="molecule type" value="Genomic_DNA"/>
</dbReference>
<reference evidence="2" key="1">
    <citation type="submission" date="2011-06" db="EMBL/GenBank/DDBJ databases">
        <title>The complete genome of chromosome of Runella slithyformis DSM 19594.</title>
        <authorList>
            <consortium name="US DOE Joint Genome Institute (JGI-PGF)"/>
            <person name="Lucas S."/>
            <person name="Han J."/>
            <person name="Lapidus A."/>
            <person name="Bruce D."/>
            <person name="Goodwin L."/>
            <person name="Pitluck S."/>
            <person name="Peters L."/>
            <person name="Kyrpides N."/>
            <person name="Mavromatis K."/>
            <person name="Ivanova N."/>
            <person name="Ovchinnikova G."/>
            <person name="Zhang X."/>
            <person name="Misra M."/>
            <person name="Detter J.C."/>
            <person name="Tapia R."/>
            <person name="Han C."/>
            <person name="Land M."/>
            <person name="Hauser L."/>
            <person name="Markowitz V."/>
            <person name="Cheng J.-F."/>
            <person name="Hugenholtz P."/>
            <person name="Woyke T."/>
            <person name="Wu D."/>
            <person name="Tindall B."/>
            <person name="Faehrich R."/>
            <person name="Brambilla E."/>
            <person name="Klenk H.-P."/>
            <person name="Eisen J.A."/>
        </authorList>
    </citation>
    <scope>NUCLEOTIDE SEQUENCE [LARGE SCALE GENOMIC DNA]</scope>
    <source>
        <strain evidence="2">ATCC 29530 / DSM 19594 / LMG 11500 / NCIMB 11436 / LSU 4</strain>
    </source>
</reference>
<dbReference type="AlphaFoldDB" id="A0A7U3ZPN9"/>
<sequence length="179" mass="20272">MQLTMKNIPALFVYLLSLIVIPYSLKGQDSPPLFSNDLGEWKDLGFSGYISMYVADSCKLQDSICVRSCFFIKFKIDRNGNLKNISENVDAPKNLANAFKKAIFTTNGHWKPALKNRKPVTSIYLIMPVYVNLQACPPESKIDDSMYKSFTMLHNYNDNTSIEGEVCIILKPAMLVSFH</sequence>
<evidence type="ECO:0008006" key="3">
    <source>
        <dbReference type="Google" id="ProtNLM"/>
    </source>
</evidence>
<gene>
    <name evidence="1" type="ordered locus">Runsl_4748</name>
</gene>
<name>A0A7U3ZPN9_RUNSL</name>
<dbReference type="KEGG" id="rsi:Runsl_4748"/>
<organism evidence="1 2">
    <name type="scientific">Runella slithyformis (strain ATCC 29530 / DSM 19594 / LMG 11500 / NCIMB 11436 / LSU 4)</name>
    <dbReference type="NCBI Taxonomy" id="761193"/>
    <lineage>
        <taxon>Bacteria</taxon>
        <taxon>Pseudomonadati</taxon>
        <taxon>Bacteroidota</taxon>
        <taxon>Cytophagia</taxon>
        <taxon>Cytophagales</taxon>
        <taxon>Spirosomataceae</taxon>
        <taxon>Runella</taxon>
    </lineage>
</organism>
<evidence type="ECO:0000313" key="2">
    <source>
        <dbReference type="Proteomes" id="UP000000493"/>
    </source>
</evidence>
<dbReference type="Proteomes" id="UP000000493">
    <property type="component" value="Chromosome"/>
</dbReference>
<protein>
    <recommendedName>
        <fullName evidence="3">TonB C-terminal domain-containing protein</fullName>
    </recommendedName>
</protein>
<reference evidence="1 2" key="2">
    <citation type="journal article" date="2012" name="Stand. Genomic Sci.">
        <title>Complete genome sequence of the aquatic bacterium Runella slithyformis type strain (LSU 4(T)).</title>
        <authorList>
            <person name="Copeland A."/>
            <person name="Zhang X."/>
            <person name="Misra M."/>
            <person name="Lapidus A."/>
            <person name="Nolan M."/>
            <person name="Lucas S."/>
            <person name="Deshpande S."/>
            <person name="Cheng J.F."/>
            <person name="Tapia R."/>
            <person name="Goodwin L.A."/>
            <person name="Pitluck S."/>
            <person name="Liolios K."/>
            <person name="Pagani I."/>
            <person name="Ivanova N."/>
            <person name="Mikhailova N."/>
            <person name="Pati A."/>
            <person name="Chen A."/>
            <person name="Palaniappan K."/>
            <person name="Land M."/>
            <person name="Hauser L."/>
            <person name="Pan C."/>
            <person name="Jeffries C.D."/>
            <person name="Detter J.C."/>
            <person name="Brambilla E.M."/>
            <person name="Rohde M."/>
            <person name="Djao O.D."/>
            <person name="Goker M."/>
            <person name="Sikorski J."/>
            <person name="Tindall B.J."/>
            <person name="Woyke T."/>
            <person name="Bristow J."/>
            <person name="Eisen J.A."/>
            <person name="Markowitz V."/>
            <person name="Hugenholtz P."/>
            <person name="Kyrpides N.C."/>
            <person name="Klenk H.P."/>
            <person name="Mavromatis K."/>
        </authorList>
    </citation>
    <scope>NUCLEOTIDE SEQUENCE [LARGE SCALE GENOMIC DNA]</scope>
    <source>
        <strain evidence="2">ATCC 29530 / DSM 19594 / LMG 11500 / NCIMB 11436 / LSU 4</strain>
    </source>
</reference>
<keyword evidence="2" id="KW-1185">Reference proteome</keyword>
<accession>A0A7U3ZPN9</accession>
<proteinExistence type="predicted"/>